<feature type="compositionally biased region" description="Basic residues" evidence="1">
    <location>
        <begin position="712"/>
        <end position="722"/>
    </location>
</feature>
<name>A0AAE1XKZ2_9LAMI</name>
<feature type="region of interest" description="Disordered" evidence="1">
    <location>
        <begin position="49"/>
        <end position="76"/>
    </location>
</feature>
<feature type="compositionally biased region" description="Polar residues" evidence="1">
    <location>
        <begin position="455"/>
        <end position="476"/>
    </location>
</feature>
<feature type="compositionally biased region" description="Polar residues" evidence="1">
    <location>
        <begin position="313"/>
        <end position="333"/>
    </location>
</feature>
<evidence type="ECO:0000256" key="1">
    <source>
        <dbReference type="SAM" id="MobiDB-lite"/>
    </source>
</evidence>
<dbReference type="PANTHER" id="PTHR31286:SF99">
    <property type="entry name" value="DUF4283 DOMAIN-CONTAINING PROTEIN"/>
    <property type="match status" value="1"/>
</dbReference>
<gene>
    <name evidence="3" type="ORF">Salat_2797800</name>
</gene>
<evidence type="ECO:0000313" key="4">
    <source>
        <dbReference type="Proteomes" id="UP001293254"/>
    </source>
</evidence>
<evidence type="ECO:0000313" key="3">
    <source>
        <dbReference type="EMBL" id="KAK4413850.1"/>
    </source>
</evidence>
<keyword evidence="4" id="KW-1185">Reference proteome</keyword>
<feature type="compositionally biased region" description="Polar residues" evidence="1">
    <location>
        <begin position="495"/>
        <end position="505"/>
    </location>
</feature>
<dbReference type="AlphaFoldDB" id="A0AAE1XKZ2"/>
<dbReference type="InterPro" id="IPR040256">
    <property type="entry name" value="At4g02000-like"/>
</dbReference>
<dbReference type="Proteomes" id="UP001293254">
    <property type="component" value="Unassembled WGS sequence"/>
</dbReference>
<reference evidence="3" key="2">
    <citation type="journal article" date="2024" name="Plant">
        <title>Genomic evolution and insights into agronomic trait innovations of Sesamum species.</title>
        <authorList>
            <person name="Miao H."/>
            <person name="Wang L."/>
            <person name="Qu L."/>
            <person name="Liu H."/>
            <person name="Sun Y."/>
            <person name="Le M."/>
            <person name="Wang Q."/>
            <person name="Wei S."/>
            <person name="Zheng Y."/>
            <person name="Lin W."/>
            <person name="Duan Y."/>
            <person name="Cao H."/>
            <person name="Xiong S."/>
            <person name="Wang X."/>
            <person name="Wei L."/>
            <person name="Li C."/>
            <person name="Ma Q."/>
            <person name="Ju M."/>
            <person name="Zhao R."/>
            <person name="Li G."/>
            <person name="Mu C."/>
            <person name="Tian Q."/>
            <person name="Mei H."/>
            <person name="Zhang T."/>
            <person name="Gao T."/>
            <person name="Zhang H."/>
        </authorList>
    </citation>
    <scope>NUCLEOTIDE SEQUENCE</scope>
    <source>
        <strain evidence="3">3651</strain>
    </source>
</reference>
<feature type="compositionally biased region" description="Low complexity" evidence="1">
    <location>
        <begin position="1"/>
        <end position="12"/>
    </location>
</feature>
<feature type="compositionally biased region" description="Polar residues" evidence="1">
    <location>
        <begin position="542"/>
        <end position="551"/>
    </location>
</feature>
<feature type="region of interest" description="Disordered" evidence="1">
    <location>
        <begin position="1"/>
        <end position="29"/>
    </location>
</feature>
<feature type="compositionally biased region" description="Polar residues" evidence="1">
    <location>
        <begin position="588"/>
        <end position="607"/>
    </location>
</feature>
<feature type="region of interest" description="Disordered" evidence="1">
    <location>
        <begin position="313"/>
        <end position="334"/>
    </location>
</feature>
<dbReference type="PANTHER" id="PTHR31286">
    <property type="entry name" value="GLYCINE-RICH CELL WALL STRUCTURAL PROTEIN 1.8-LIKE"/>
    <property type="match status" value="1"/>
</dbReference>
<evidence type="ECO:0000259" key="2">
    <source>
        <dbReference type="Pfam" id="PF14111"/>
    </source>
</evidence>
<feature type="compositionally biased region" description="Basic and acidic residues" evidence="1">
    <location>
        <begin position="529"/>
        <end position="538"/>
    </location>
</feature>
<protein>
    <recommendedName>
        <fullName evidence="2">DUF4283 domain-containing protein</fullName>
    </recommendedName>
</protein>
<feature type="region of interest" description="Disordered" evidence="1">
    <location>
        <begin position="416"/>
        <end position="437"/>
    </location>
</feature>
<dbReference type="EMBL" id="JACGWO010000012">
    <property type="protein sequence ID" value="KAK4413850.1"/>
    <property type="molecule type" value="Genomic_DNA"/>
</dbReference>
<proteinExistence type="predicted"/>
<feature type="region of interest" description="Disordered" evidence="1">
    <location>
        <begin position="588"/>
        <end position="752"/>
    </location>
</feature>
<feature type="region of interest" description="Disordered" evidence="1">
    <location>
        <begin position="455"/>
        <end position="551"/>
    </location>
</feature>
<feature type="compositionally biased region" description="Low complexity" evidence="1">
    <location>
        <begin position="663"/>
        <end position="682"/>
    </location>
</feature>
<dbReference type="InterPro" id="IPR025558">
    <property type="entry name" value="DUF4283"/>
</dbReference>
<dbReference type="Pfam" id="PF14111">
    <property type="entry name" value="DUF4283"/>
    <property type="match status" value="1"/>
</dbReference>
<reference evidence="3" key="1">
    <citation type="submission" date="2020-06" db="EMBL/GenBank/DDBJ databases">
        <authorList>
            <person name="Li T."/>
            <person name="Hu X."/>
            <person name="Zhang T."/>
            <person name="Song X."/>
            <person name="Zhang H."/>
            <person name="Dai N."/>
            <person name="Sheng W."/>
            <person name="Hou X."/>
            <person name="Wei L."/>
        </authorList>
    </citation>
    <scope>NUCLEOTIDE SEQUENCE</scope>
    <source>
        <strain evidence="3">3651</strain>
        <tissue evidence="3">Leaf</tissue>
    </source>
</reference>
<feature type="compositionally biased region" description="Polar residues" evidence="1">
    <location>
        <begin position="647"/>
        <end position="662"/>
    </location>
</feature>
<sequence length="752" mass="83590">MESSNSLCTSSSTRELYPPPKPPDINLSHMEPLSFKAMVAKEISGVQIPINDPKDCSQRSTQADASTQQPPQPILQPLSSYKNKLLQSSAHFYFPTWIRKFDTTPDFKNQTEATTTEENTPILKLSKETIDSIRKPWKQALIIKTTGLATSNSRLPQHLHRIWKAQGPITITDLGLGCYIARFNNPEDYFIALAGGPWFFQNHYLAISQWFPNFRPSTSSINSMVTWIQLPKLPIEYYDFNSLFEIGKLVGRPIKVDYHTGSISRGRYARVCVEIDTSNPLPSSINMGHWNQPLVYELKVDFCHSCGVIGHQKNQCSSSSKTTPTAHTSQDLNQGMILEQDRNSTKEWLVIKQRPRRKIHNTQNNASESVFTKNYAPGNLGIRNGGSKNAQTKDMTSSNLQIIRKANHKSWVPKTNREAVDQPKANVRDDDSMKDSMHDRQKIIHESPTSALIHTQSTRQVTNEPTVSNNQPQVVSSLYDINPTQSMEKGPHAANKSTTCPSNRPTHLPEDPLTETTNKPTILIQGGKGKHEQAKLNPDKQPANTSTHVTASFPNTTSKALIVPLLSAMHEDTFTSINPSNQVQINSHSNSILPSTKPSVTENNGFLTTPFPESGQCKSPKHKLLTVSHEQPNPELNHPNYPKSAGKFSNSEQQPTNPNNCCASSPSVPTEEESTPSASSSPGFPPGFEPCFEFKSTNRKQDTGNSGISNISRRRFHATRTSKSKEQPTNSGSVRIYHPTFSRGASCVHQPA</sequence>
<accession>A0AAE1XKZ2</accession>
<comment type="caution">
    <text evidence="3">The sequence shown here is derived from an EMBL/GenBank/DDBJ whole genome shotgun (WGS) entry which is preliminary data.</text>
</comment>
<feature type="domain" description="DUF4283" evidence="2">
    <location>
        <begin position="137"/>
        <end position="217"/>
    </location>
</feature>
<organism evidence="3 4">
    <name type="scientific">Sesamum alatum</name>
    <dbReference type="NCBI Taxonomy" id="300844"/>
    <lineage>
        <taxon>Eukaryota</taxon>
        <taxon>Viridiplantae</taxon>
        <taxon>Streptophyta</taxon>
        <taxon>Embryophyta</taxon>
        <taxon>Tracheophyta</taxon>
        <taxon>Spermatophyta</taxon>
        <taxon>Magnoliopsida</taxon>
        <taxon>eudicotyledons</taxon>
        <taxon>Gunneridae</taxon>
        <taxon>Pentapetalae</taxon>
        <taxon>asterids</taxon>
        <taxon>lamiids</taxon>
        <taxon>Lamiales</taxon>
        <taxon>Pedaliaceae</taxon>
        <taxon>Sesamum</taxon>
    </lineage>
</organism>
<feature type="compositionally biased region" description="Polar residues" evidence="1">
    <location>
        <begin position="58"/>
        <end position="67"/>
    </location>
</feature>